<dbReference type="SUPFAM" id="SSF51905">
    <property type="entry name" value="FAD/NAD(P)-binding domain"/>
    <property type="match status" value="3"/>
</dbReference>
<dbReference type="PANTHER" id="PTHR23023">
    <property type="entry name" value="DIMETHYLANILINE MONOOXYGENASE"/>
    <property type="match status" value="1"/>
</dbReference>
<gene>
    <name evidence="6" type="ORF">M5K25_009757</name>
</gene>
<keyword evidence="4 5" id="KW-0560">Oxidoreductase</keyword>
<dbReference type="PRINTS" id="PR00419">
    <property type="entry name" value="ADXRDTASE"/>
</dbReference>
<sequence length="740" mass="84793">MKKYDMIPKHSFFQGVAAGLFCILPEHFFDKVEEGSIILKPSKTFDFIKNGVLTEGDATPIKADVVIYATGFKGDQKLRNIFISPWFQKIVVGTEDMIVPLYRECIHPQIPQMAIIGYSENLSNLYTSEMRARWLACFLDNGFILPSKRDMEKNIIEWDNYYKTYSGNSSDCYRRSCIATVHTWYNDQLCKDMGCNPRRKKGFFANLFLPYVMEQKKRVCIIGAGISGLATCKYLLERGFQPLVFEAERSIGGLWKNTSASTRLQTARWDYQFSDFPWPEKVTEPCPDSKQVMEYLESYAQRFDLIRHVRFGEKVEGIEYVGVGEEEMEAWDLWAGTGDAFGGGRRGVWHVTVRQEEDGAVEVHIMDFVILCIGRFSGLPNIPTFSKNKDSEVFNGKVIHSMDYSNMDSTTMTELVKGKRVIIVGYLKSALDIAAECANINGPSYPCTMIVRTKRWNISQLKAWGIPINYMYLNRFSELLLHKPGEGLTLSLLATILSPLRWILSKFTESYLKKTIPMKKYDMIPKHSFFQGVAASLLAVLPEHFYDKVEEGSIILKPSKTFEFSKNGVLTEGDITPIKADLVIYATGFKGDQKLRNIFISSRFQKIVAGTKDMIVPLYRECIHPQIPQMAIIGYSESISNLYTTEIRARWLACFIDDGFILPSKREMEKNIIEWDKYYKTYSGNSSECYRRSCITSVHTWYNDQLCKDMGCNPRRKKGFFADLFIPYGPTDYAGLELKK</sequence>
<keyword evidence="2 5" id="KW-0285">Flavoprotein</keyword>
<accession>A0ABD0V788</accession>
<proteinExistence type="inferred from homology"/>
<dbReference type="GO" id="GO:0004497">
    <property type="term" value="F:monooxygenase activity"/>
    <property type="evidence" value="ECO:0007669"/>
    <property type="project" value="UniProtKB-KW"/>
</dbReference>
<protein>
    <recommendedName>
        <fullName evidence="5">Flavin-containing monooxygenase</fullName>
        <ecNumber evidence="5">1.-.-.-</ecNumber>
    </recommendedName>
</protein>
<dbReference type="FunFam" id="3.50.50.60:FF:000170">
    <property type="entry name" value="Flavin-containing monooxygenase"/>
    <property type="match status" value="1"/>
</dbReference>
<evidence type="ECO:0000256" key="2">
    <source>
        <dbReference type="ARBA" id="ARBA00022630"/>
    </source>
</evidence>
<reference evidence="6 7" key="1">
    <citation type="journal article" date="2024" name="Plant Biotechnol. J.">
        <title>Dendrobium thyrsiflorum genome and its molecular insights into genes involved in important horticultural traits.</title>
        <authorList>
            <person name="Chen B."/>
            <person name="Wang J.Y."/>
            <person name="Zheng P.J."/>
            <person name="Li K.L."/>
            <person name="Liang Y.M."/>
            <person name="Chen X.F."/>
            <person name="Zhang C."/>
            <person name="Zhao X."/>
            <person name="He X."/>
            <person name="Zhang G.Q."/>
            <person name="Liu Z.J."/>
            <person name="Xu Q."/>
        </authorList>
    </citation>
    <scope>NUCLEOTIDE SEQUENCE [LARGE SCALE GENOMIC DNA]</scope>
    <source>
        <strain evidence="6">GZMU011</strain>
    </source>
</reference>
<comment type="caution">
    <text evidence="6">The sequence shown here is derived from an EMBL/GenBank/DDBJ whole genome shotgun (WGS) entry which is preliminary data.</text>
</comment>
<dbReference type="Pfam" id="PF00743">
    <property type="entry name" value="FMO-like"/>
    <property type="match status" value="2"/>
</dbReference>
<evidence type="ECO:0000256" key="3">
    <source>
        <dbReference type="ARBA" id="ARBA00022827"/>
    </source>
</evidence>
<evidence type="ECO:0000256" key="5">
    <source>
        <dbReference type="RuleBase" id="RU361177"/>
    </source>
</evidence>
<name>A0ABD0V788_DENTH</name>
<dbReference type="AlphaFoldDB" id="A0ABD0V788"/>
<comment type="similarity">
    <text evidence="1 5">Belongs to the FMO family.</text>
</comment>
<keyword evidence="7" id="KW-1185">Reference proteome</keyword>
<organism evidence="6 7">
    <name type="scientific">Dendrobium thyrsiflorum</name>
    <name type="common">Pinecone-like raceme dendrobium</name>
    <name type="synonym">Orchid</name>
    <dbReference type="NCBI Taxonomy" id="117978"/>
    <lineage>
        <taxon>Eukaryota</taxon>
        <taxon>Viridiplantae</taxon>
        <taxon>Streptophyta</taxon>
        <taxon>Embryophyta</taxon>
        <taxon>Tracheophyta</taxon>
        <taxon>Spermatophyta</taxon>
        <taxon>Magnoliopsida</taxon>
        <taxon>Liliopsida</taxon>
        <taxon>Asparagales</taxon>
        <taxon>Orchidaceae</taxon>
        <taxon>Epidendroideae</taxon>
        <taxon>Malaxideae</taxon>
        <taxon>Dendrobiinae</taxon>
        <taxon>Dendrobium</taxon>
    </lineage>
</organism>
<comment type="cofactor">
    <cofactor evidence="5">
        <name>FAD</name>
        <dbReference type="ChEBI" id="CHEBI:57692"/>
    </cofactor>
</comment>
<evidence type="ECO:0000256" key="1">
    <source>
        <dbReference type="ARBA" id="ARBA00009183"/>
    </source>
</evidence>
<dbReference type="EMBL" id="JANQDX010000008">
    <property type="protein sequence ID" value="KAL0920611.1"/>
    <property type="molecule type" value="Genomic_DNA"/>
</dbReference>
<dbReference type="InterPro" id="IPR020946">
    <property type="entry name" value="Flavin_mOase-like"/>
</dbReference>
<dbReference type="FunFam" id="3.50.50.60:FF:000169">
    <property type="entry name" value="Flavin-containing monooxygenase"/>
    <property type="match status" value="2"/>
</dbReference>
<dbReference type="EC" id="1.-.-.-" evidence="5"/>
<dbReference type="InterPro" id="IPR036188">
    <property type="entry name" value="FAD/NAD-bd_sf"/>
</dbReference>
<dbReference type="Proteomes" id="UP001552299">
    <property type="component" value="Unassembled WGS sequence"/>
</dbReference>
<evidence type="ECO:0000313" key="6">
    <source>
        <dbReference type="EMBL" id="KAL0920611.1"/>
    </source>
</evidence>
<dbReference type="InterPro" id="IPR050346">
    <property type="entry name" value="FMO-like"/>
</dbReference>
<dbReference type="Gene3D" id="3.50.50.60">
    <property type="entry name" value="FAD/NAD(P)-binding domain"/>
    <property type="match status" value="3"/>
</dbReference>
<keyword evidence="5" id="KW-0503">Monooxygenase</keyword>
<evidence type="ECO:0000313" key="7">
    <source>
        <dbReference type="Proteomes" id="UP001552299"/>
    </source>
</evidence>
<keyword evidence="3 5" id="KW-0274">FAD</keyword>
<evidence type="ECO:0000256" key="4">
    <source>
        <dbReference type="ARBA" id="ARBA00023002"/>
    </source>
</evidence>